<dbReference type="PANTHER" id="PTHR43646:SF3">
    <property type="entry name" value="SLR1566 PROTEIN"/>
    <property type="match status" value="1"/>
</dbReference>
<evidence type="ECO:0000256" key="1">
    <source>
        <dbReference type="SAM" id="MobiDB-lite"/>
    </source>
</evidence>
<evidence type="ECO:0000259" key="3">
    <source>
        <dbReference type="Pfam" id="PF00535"/>
    </source>
</evidence>
<dbReference type="Proteomes" id="UP000321046">
    <property type="component" value="Unassembled WGS sequence"/>
</dbReference>
<keyword evidence="2" id="KW-0472">Membrane</keyword>
<keyword evidence="4" id="KW-0808">Transferase</keyword>
<dbReference type="PANTHER" id="PTHR43646">
    <property type="entry name" value="GLYCOSYLTRANSFERASE"/>
    <property type="match status" value="1"/>
</dbReference>
<sequence length="443" mass="48279">MRQHRRGFATLPEVLSTQQTRRQRSLTASYPTPPSPLRAGHSVRRDHLGAVGVVASPSRSLSSRPAVLLTSLIVAPIALATAIGLFNLLTWPRRLRAAAPPAAISVLIPARNEEANIEDCVRSVATAAAAHPEMQLEIIAYDDHSTDRTSHILQTLASELPALRLPAAKPLPAGWAGKCHACHQLASHATHPHLLFIDADVRLLPDAFSQLAAWQKRYNADVVSAVPAQVTGSFFEHLILPLLHLTYVSWLPLLLIPHTRRADFLAMNGQILMTSRQAYARIGGFEAIRDALVDDMAFGRRAKEAGLTVAFADGTHLARCRMYRDAPSVWEGFTKNIYPGMGKNPALLLLVVILYLSAFVLPFLLLPLSVLLPALAPPTTPLLVAVALNLLYRTLLAIRFAHPPLSVLLHPLGVLALIAIALNSFRQTLRGQLTWAGRTYPNA</sequence>
<proteinExistence type="predicted"/>
<dbReference type="OrthoDB" id="276604at2"/>
<dbReference type="Gene3D" id="3.90.550.10">
    <property type="entry name" value="Spore Coat Polysaccharide Biosynthesis Protein SpsA, Chain A"/>
    <property type="match status" value="1"/>
</dbReference>
<dbReference type="GO" id="GO:0016740">
    <property type="term" value="F:transferase activity"/>
    <property type="evidence" value="ECO:0007669"/>
    <property type="project" value="UniProtKB-KW"/>
</dbReference>
<dbReference type="EMBL" id="VOSL01000055">
    <property type="protein sequence ID" value="TXD34299.1"/>
    <property type="molecule type" value="Genomic_DNA"/>
</dbReference>
<keyword evidence="2" id="KW-1133">Transmembrane helix</keyword>
<comment type="caution">
    <text evidence="4">The sequence shown here is derived from an EMBL/GenBank/DDBJ whole genome shotgun (WGS) entry which is preliminary data.</text>
</comment>
<organism evidence="4 5">
    <name type="scientific">Lujinxingia vulgaris</name>
    <dbReference type="NCBI Taxonomy" id="2600176"/>
    <lineage>
        <taxon>Bacteria</taxon>
        <taxon>Deltaproteobacteria</taxon>
        <taxon>Bradymonadales</taxon>
        <taxon>Lujinxingiaceae</taxon>
        <taxon>Lujinxingia</taxon>
    </lineage>
</organism>
<feature type="region of interest" description="Disordered" evidence="1">
    <location>
        <begin position="1"/>
        <end position="41"/>
    </location>
</feature>
<dbReference type="InterPro" id="IPR029044">
    <property type="entry name" value="Nucleotide-diphossugar_trans"/>
</dbReference>
<name>A0A5C6X6G1_9DELT</name>
<accession>A0A5C6X6G1</accession>
<feature type="transmembrane region" description="Helical" evidence="2">
    <location>
        <begin position="371"/>
        <end position="392"/>
    </location>
</feature>
<keyword evidence="2" id="KW-0812">Transmembrane</keyword>
<dbReference type="InterPro" id="IPR001173">
    <property type="entry name" value="Glyco_trans_2-like"/>
</dbReference>
<evidence type="ECO:0000256" key="2">
    <source>
        <dbReference type="SAM" id="Phobius"/>
    </source>
</evidence>
<feature type="transmembrane region" description="Helical" evidence="2">
    <location>
        <begin position="66"/>
        <end position="89"/>
    </location>
</feature>
<feature type="compositionally biased region" description="Polar residues" evidence="1">
    <location>
        <begin position="15"/>
        <end position="30"/>
    </location>
</feature>
<evidence type="ECO:0000313" key="5">
    <source>
        <dbReference type="Proteomes" id="UP000321046"/>
    </source>
</evidence>
<protein>
    <submittedName>
        <fullName evidence="4">Glycosyltransferase</fullName>
    </submittedName>
</protein>
<feature type="domain" description="Glycosyltransferase 2-like" evidence="3">
    <location>
        <begin position="105"/>
        <end position="232"/>
    </location>
</feature>
<feature type="transmembrane region" description="Helical" evidence="2">
    <location>
        <begin position="404"/>
        <end position="425"/>
    </location>
</feature>
<evidence type="ECO:0000313" key="4">
    <source>
        <dbReference type="EMBL" id="TXD34299.1"/>
    </source>
</evidence>
<dbReference type="SUPFAM" id="SSF53448">
    <property type="entry name" value="Nucleotide-diphospho-sugar transferases"/>
    <property type="match status" value="1"/>
</dbReference>
<dbReference type="Pfam" id="PF00535">
    <property type="entry name" value="Glycos_transf_2"/>
    <property type="match status" value="1"/>
</dbReference>
<dbReference type="AlphaFoldDB" id="A0A5C6X6G1"/>
<reference evidence="4 5" key="1">
    <citation type="submission" date="2019-08" db="EMBL/GenBank/DDBJ databases">
        <title>Bradymonadales sp. TMQ2.</title>
        <authorList>
            <person name="Liang Q."/>
        </authorList>
    </citation>
    <scope>NUCLEOTIDE SEQUENCE [LARGE SCALE GENOMIC DNA]</scope>
    <source>
        <strain evidence="4 5">TMQ2</strain>
    </source>
</reference>
<feature type="transmembrane region" description="Helical" evidence="2">
    <location>
        <begin position="346"/>
        <end position="365"/>
    </location>
</feature>
<gene>
    <name evidence="4" type="ORF">FRC96_13945</name>
</gene>